<gene>
    <name evidence="1" type="ORF">KC19_VG272200</name>
</gene>
<evidence type="ECO:0000313" key="2">
    <source>
        <dbReference type="Proteomes" id="UP000822688"/>
    </source>
</evidence>
<protein>
    <submittedName>
        <fullName evidence="1">Uncharacterized protein</fullName>
    </submittedName>
</protein>
<organism evidence="1 2">
    <name type="scientific">Ceratodon purpureus</name>
    <name type="common">Fire moss</name>
    <name type="synonym">Dicranum purpureum</name>
    <dbReference type="NCBI Taxonomy" id="3225"/>
    <lineage>
        <taxon>Eukaryota</taxon>
        <taxon>Viridiplantae</taxon>
        <taxon>Streptophyta</taxon>
        <taxon>Embryophyta</taxon>
        <taxon>Bryophyta</taxon>
        <taxon>Bryophytina</taxon>
        <taxon>Bryopsida</taxon>
        <taxon>Dicranidae</taxon>
        <taxon>Pseudoditrichales</taxon>
        <taxon>Ditrichaceae</taxon>
        <taxon>Ceratodon</taxon>
    </lineage>
</organism>
<proteinExistence type="predicted"/>
<reference evidence="1" key="1">
    <citation type="submission" date="2020-06" db="EMBL/GenBank/DDBJ databases">
        <title>WGS assembly of Ceratodon purpureus strain R40.</title>
        <authorList>
            <person name="Carey S.B."/>
            <person name="Jenkins J."/>
            <person name="Shu S."/>
            <person name="Lovell J.T."/>
            <person name="Sreedasyam A."/>
            <person name="Maumus F."/>
            <person name="Tiley G.P."/>
            <person name="Fernandez-Pozo N."/>
            <person name="Barry K."/>
            <person name="Chen C."/>
            <person name="Wang M."/>
            <person name="Lipzen A."/>
            <person name="Daum C."/>
            <person name="Saski C.A."/>
            <person name="Payton A.C."/>
            <person name="Mcbreen J.C."/>
            <person name="Conrad R.E."/>
            <person name="Kollar L.M."/>
            <person name="Olsson S."/>
            <person name="Huttunen S."/>
            <person name="Landis J.B."/>
            <person name="Wickett N.J."/>
            <person name="Johnson M.G."/>
            <person name="Rensing S.A."/>
            <person name="Grimwood J."/>
            <person name="Schmutz J."/>
            <person name="Mcdaniel S.F."/>
        </authorList>
    </citation>
    <scope>NUCLEOTIDE SEQUENCE</scope>
    <source>
        <strain evidence="1">R40</strain>
    </source>
</reference>
<comment type="caution">
    <text evidence="1">The sequence shown here is derived from an EMBL/GenBank/DDBJ whole genome shotgun (WGS) entry which is preliminary data.</text>
</comment>
<evidence type="ECO:0000313" key="1">
    <source>
        <dbReference type="EMBL" id="KAG0574567.1"/>
    </source>
</evidence>
<name>A0A8T0HUU2_CERPU</name>
<accession>A0A8T0HUU2</accession>
<dbReference type="AlphaFoldDB" id="A0A8T0HUU2"/>
<keyword evidence="2" id="KW-1185">Reference proteome</keyword>
<sequence>MYFTPRHSPCCGRTLFSSNPLRSFSISSGLTLSQMQPHALPLLLPFLTGSVESQASHQLLIHSCENQTYHWAWISFAGWTGVT</sequence>
<dbReference type="EMBL" id="CM026426">
    <property type="protein sequence ID" value="KAG0574567.1"/>
    <property type="molecule type" value="Genomic_DNA"/>
</dbReference>
<dbReference type="Proteomes" id="UP000822688">
    <property type="component" value="Chromosome V"/>
</dbReference>